<feature type="region of interest" description="Disordered" evidence="13">
    <location>
        <begin position="787"/>
        <end position="810"/>
    </location>
</feature>
<evidence type="ECO:0000313" key="16">
    <source>
        <dbReference type="EMBL" id="KAF9588231.1"/>
    </source>
</evidence>
<dbReference type="InterPro" id="IPR024171">
    <property type="entry name" value="SRK-like_kinase"/>
</dbReference>
<dbReference type="PROSITE" id="PS50927">
    <property type="entry name" value="BULB_LECTIN"/>
    <property type="match status" value="1"/>
</dbReference>
<dbReference type="InterPro" id="IPR017441">
    <property type="entry name" value="Protein_kinase_ATP_BS"/>
</dbReference>
<keyword evidence="6 11" id="KW-0067">ATP-binding</keyword>
<sequence length="810" mass="91337">MTKAPQVRSLPLLPIKQVVNPSTGQNNVEVVVDEDEGVSYCSDQGNSRKGYGKKTKKRLWILNYLTLGWQFSKDDAWFMQFSEFNRGWELKLYSHVGSDYKEILYPVVNEVIYSVISVTLLSIFSKCSISANTLVPKQSLKDGQTLVSEGQRFELGFFSPKYSKNRYLGIWYKNISLLTVVWVANRNTPVTNSSGVFMMHENGNFLLLNQDQRDIWSSKLGNPRAQKPIAKLLNSGNFVVMEKSDDDVENNFIWQSFDHATDTLLPGMKLGWDLNTGLNNSLVSWKSVEDPSIGDYSLVIEPHGSPEAYLLQGQIPIFRSGPWNGIQFSGDPVMKSKDGYSFSFIYNKKQTYFSIAISDESIISRLIVDEVNQLQILTWFADNNYWKDHGVAARDQCDRYNQCGAYGICDPNKSPVCKCTKEFEPKNLWDWKLGDGSSGCVQKKKFECGKDDGFLEMKRMKLPDTLKTFVDLNMNLKECKEMCETNCSLKVARRSMCGSQHQNSRRIQRNISKRKSDDLERGDHSEENKKDDLELPLVDFAIIAATTENFSSANKLGQGGFGSVYKGTLADGQQIAVKRLSTNSVQGIEELKNEVKLIAKLQHRNLVRLLGCCIEEEEKILIYEYMPNKSLDFFLFGIARGLLYLHQDSRLRIIHRDLKAGSILLDDELNPKISDFGMARIFKGDQTEANTTTVVGTYGYMSPEYAMDGLFSVKSDVFSYGVLAWKLWKEGKGLELMDESMSGTCSTYEVLKCIQIGLLCVEEHVENRPTVSSVLLMLGSDTAVLGQPKKPGFSLGRTPDGADSSSNDQE</sequence>
<dbReference type="InterPro" id="IPR001480">
    <property type="entry name" value="Bulb-type_lectin_dom"/>
</dbReference>
<dbReference type="Pfam" id="PF00954">
    <property type="entry name" value="S_locus_glycop"/>
    <property type="match status" value="1"/>
</dbReference>
<comment type="catalytic activity">
    <reaction evidence="9 11">
        <text>L-threonyl-[protein] + ATP = O-phospho-L-threonyl-[protein] + ADP + H(+)</text>
        <dbReference type="Rhea" id="RHEA:46608"/>
        <dbReference type="Rhea" id="RHEA-COMP:11060"/>
        <dbReference type="Rhea" id="RHEA-COMP:11605"/>
        <dbReference type="ChEBI" id="CHEBI:15378"/>
        <dbReference type="ChEBI" id="CHEBI:30013"/>
        <dbReference type="ChEBI" id="CHEBI:30616"/>
        <dbReference type="ChEBI" id="CHEBI:61977"/>
        <dbReference type="ChEBI" id="CHEBI:456216"/>
        <dbReference type="EC" id="2.7.11.1"/>
    </reaction>
</comment>
<dbReference type="PANTHER" id="PTHR32444">
    <property type="entry name" value="BULB-TYPE LECTIN DOMAIN-CONTAINING PROTEIN"/>
    <property type="match status" value="1"/>
</dbReference>
<dbReference type="Gene3D" id="3.30.200.20">
    <property type="entry name" value="Phosphorylase Kinase, domain 1"/>
    <property type="match status" value="1"/>
</dbReference>
<organism evidence="16 17">
    <name type="scientific">Coptis chinensis</name>
    <dbReference type="NCBI Taxonomy" id="261450"/>
    <lineage>
        <taxon>Eukaryota</taxon>
        <taxon>Viridiplantae</taxon>
        <taxon>Streptophyta</taxon>
        <taxon>Embryophyta</taxon>
        <taxon>Tracheophyta</taxon>
        <taxon>Spermatophyta</taxon>
        <taxon>Magnoliopsida</taxon>
        <taxon>Ranunculales</taxon>
        <taxon>Ranunculaceae</taxon>
        <taxon>Coptidoideae</taxon>
        <taxon>Coptis</taxon>
    </lineage>
</organism>
<name>A0A835GWQ4_9MAGN</name>
<dbReference type="FunFam" id="2.90.10.10:FF:000004">
    <property type="entry name" value="G-type lectin S-receptor-like serine/threonine-protein kinase"/>
    <property type="match status" value="1"/>
</dbReference>
<dbReference type="PIRSF" id="PIRSF000641">
    <property type="entry name" value="SRK"/>
    <property type="match status" value="1"/>
</dbReference>
<dbReference type="FunFam" id="3.30.200.20:FF:000195">
    <property type="entry name" value="G-type lectin S-receptor-like serine/threonine-protein kinase"/>
    <property type="match status" value="1"/>
</dbReference>
<gene>
    <name evidence="16" type="ORF">IFM89_008631</name>
</gene>
<protein>
    <recommendedName>
        <fullName evidence="11">Receptor-like serine/threonine-protein kinase</fullName>
        <ecNumber evidence="11">2.7.11.1</ecNumber>
    </recommendedName>
</protein>
<evidence type="ECO:0000313" key="17">
    <source>
        <dbReference type="Proteomes" id="UP000631114"/>
    </source>
</evidence>
<evidence type="ECO:0000256" key="11">
    <source>
        <dbReference type="PIRNR" id="PIRNR000641"/>
    </source>
</evidence>
<dbReference type="AlphaFoldDB" id="A0A835GWQ4"/>
<dbReference type="CDD" id="cd00028">
    <property type="entry name" value="B_lectin"/>
    <property type="match status" value="1"/>
</dbReference>
<evidence type="ECO:0000256" key="7">
    <source>
        <dbReference type="ARBA" id="ARBA00023157"/>
    </source>
</evidence>
<reference evidence="16 17" key="1">
    <citation type="submission" date="2020-10" db="EMBL/GenBank/DDBJ databases">
        <title>The Coptis chinensis genome and diversification of protoberbering-type alkaloids.</title>
        <authorList>
            <person name="Wang B."/>
            <person name="Shu S."/>
            <person name="Song C."/>
            <person name="Liu Y."/>
        </authorList>
    </citation>
    <scope>NUCLEOTIDE SEQUENCE [LARGE SCALE GENOMIC DNA]</scope>
    <source>
        <strain evidence="16">HL-2020</strain>
        <tissue evidence="16">Leaf</tissue>
    </source>
</reference>
<dbReference type="FunFam" id="1.10.510.10:FF:001023">
    <property type="entry name" value="Os07g0541700 protein"/>
    <property type="match status" value="1"/>
</dbReference>
<dbReference type="GO" id="GO:0004674">
    <property type="term" value="F:protein serine/threonine kinase activity"/>
    <property type="evidence" value="ECO:0007669"/>
    <property type="project" value="UniProtKB-KW"/>
</dbReference>
<dbReference type="Pfam" id="PF08276">
    <property type="entry name" value="PAN_2"/>
    <property type="match status" value="1"/>
</dbReference>
<feature type="domain" description="Protein kinase" evidence="14">
    <location>
        <begin position="550"/>
        <end position="785"/>
    </location>
</feature>
<evidence type="ECO:0000259" key="14">
    <source>
        <dbReference type="PROSITE" id="PS50011"/>
    </source>
</evidence>
<dbReference type="OrthoDB" id="785331at2759"/>
<dbReference type="Proteomes" id="UP000631114">
    <property type="component" value="Unassembled WGS sequence"/>
</dbReference>
<evidence type="ECO:0000256" key="1">
    <source>
        <dbReference type="ARBA" id="ARBA00022527"/>
    </source>
</evidence>
<feature type="compositionally biased region" description="Basic and acidic residues" evidence="13">
    <location>
        <begin position="514"/>
        <end position="528"/>
    </location>
</feature>
<dbReference type="PANTHER" id="PTHR32444:SF89">
    <property type="entry name" value="S GLYCOPROTEIN"/>
    <property type="match status" value="1"/>
</dbReference>
<dbReference type="Gene3D" id="1.10.510.10">
    <property type="entry name" value="Transferase(Phosphotransferase) domain 1"/>
    <property type="match status" value="1"/>
</dbReference>
<dbReference type="InterPro" id="IPR000719">
    <property type="entry name" value="Prot_kinase_dom"/>
</dbReference>
<dbReference type="PROSITE" id="PS50011">
    <property type="entry name" value="PROTEIN_KINASE_DOM"/>
    <property type="match status" value="1"/>
</dbReference>
<evidence type="ECO:0000256" key="3">
    <source>
        <dbReference type="ARBA" id="ARBA00022729"/>
    </source>
</evidence>
<dbReference type="SMART" id="SM00108">
    <property type="entry name" value="B_lectin"/>
    <property type="match status" value="1"/>
</dbReference>
<comment type="catalytic activity">
    <reaction evidence="10 11">
        <text>L-seryl-[protein] + ATP = O-phospho-L-seryl-[protein] + ADP + H(+)</text>
        <dbReference type="Rhea" id="RHEA:17989"/>
        <dbReference type="Rhea" id="RHEA-COMP:9863"/>
        <dbReference type="Rhea" id="RHEA-COMP:11604"/>
        <dbReference type="ChEBI" id="CHEBI:15378"/>
        <dbReference type="ChEBI" id="CHEBI:29999"/>
        <dbReference type="ChEBI" id="CHEBI:30616"/>
        <dbReference type="ChEBI" id="CHEBI:83421"/>
        <dbReference type="ChEBI" id="CHEBI:456216"/>
        <dbReference type="EC" id="2.7.11.1"/>
    </reaction>
</comment>
<keyword evidence="7" id="KW-1015">Disulfide bond</keyword>
<keyword evidence="17" id="KW-1185">Reference proteome</keyword>
<evidence type="ECO:0000256" key="2">
    <source>
        <dbReference type="ARBA" id="ARBA00022679"/>
    </source>
</evidence>
<evidence type="ECO:0000256" key="13">
    <source>
        <dbReference type="SAM" id="MobiDB-lite"/>
    </source>
</evidence>
<evidence type="ECO:0000256" key="8">
    <source>
        <dbReference type="ARBA" id="ARBA00023180"/>
    </source>
</evidence>
<keyword evidence="3" id="KW-0732">Signal</keyword>
<dbReference type="InterPro" id="IPR036426">
    <property type="entry name" value="Bulb-type_lectin_dom_sf"/>
</dbReference>
<dbReference type="Pfam" id="PF01453">
    <property type="entry name" value="B_lectin"/>
    <property type="match status" value="1"/>
</dbReference>
<dbReference type="GO" id="GO:0005524">
    <property type="term" value="F:ATP binding"/>
    <property type="evidence" value="ECO:0007669"/>
    <property type="project" value="UniProtKB-UniRule"/>
</dbReference>
<evidence type="ECO:0000256" key="6">
    <source>
        <dbReference type="ARBA" id="ARBA00022840"/>
    </source>
</evidence>
<evidence type="ECO:0000256" key="4">
    <source>
        <dbReference type="ARBA" id="ARBA00022741"/>
    </source>
</evidence>
<dbReference type="EC" id="2.7.11.1" evidence="11"/>
<dbReference type="InterPro" id="IPR000858">
    <property type="entry name" value="S_locus_glycoprot_dom"/>
</dbReference>
<dbReference type="SUPFAM" id="SSF56112">
    <property type="entry name" value="Protein kinase-like (PK-like)"/>
    <property type="match status" value="1"/>
</dbReference>
<dbReference type="PROSITE" id="PS00107">
    <property type="entry name" value="PROTEIN_KINASE_ATP"/>
    <property type="match status" value="1"/>
</dbReference>
<evidence type="ECO:0000256" key="12">
    <source>
        <dbReference type="PROSITE-ProRule" id="PRU10141"/>
    </source>
</evidence>
<proteinExistence type="inferred from homology"/>
<accession>A0A835GWQ4</accession>
<dbReference type="InterPro" id="IPR001245">
    <property type="entry name" value="Ser-Thr/Tyr_kinase_cat_dom"/>
</dbReference>
<feature type="region of interest" description="Disordered" evidence="13">
    <location>
        <begin position="500"/>
        <end position="528"/>
    </location>
</feature>
<keyword evidence="4 11" id="KW-0547">Nucleotide-binding</keyword>
<keyword evidence="5 11" id="KW-0418">Kinase</keyword>
<evidence type="ECO:0000256" key="10">
    <source>
        <dbReference type="ARBA" id="ARBA00048679"/>
    </source>
</evidence>
<evidence type="ECO:0000256" key="5">
    <source>
        <dbReference type="ARBA" id="ARBA00022777"/>
    </source>
</evidence>
<comment type="similarity">
    <text evidence="11">Belongs to the protein kinase superfamily. Ser/Thr protein kinase family.</text>
</comment>
<dbReference type="Pfam" id="PF07714">
    <property type="entry name" value="PK_Tyr_Ser-Thr"/>
    <property type="match status" value="1"/>
</dbReference>
<feature type="domain" description="Bulb-type lectin" evidence="15">
    <location>
        <begin position="131"/>
        <end position="253"/>
    </location>
</feature>
<dbReference type="Gene3D" id="2.90.10.10">
    <property type="entry name" value="Bulb-type lectin domain"/>
    <property type="match status" value="1"/>
</dbReference>
<dbReference type="SUPFAM" id="SSF51110">
    <property type="entry name" value="alpha-D-mannose-specific plant lectins"/>
    <property type="match status" value="1"/>
</dbReference>
<comment type="caution">
    <text evidence="16">The sequence shown here is derived from an EMBL/GenBank/DDBJ whole genome shotgun (WGS) entry which is preliminary data.</text>
</comment>
<keyword evidence="1 11" id="KW-0723">Serine/threonine-protein kinase</keyword>
<feature type="binding site" evidence="12">
    <location>
        <position position="578"/>
    </location>
    <ligand>
        <name>ATP</name>
        <dbReference type="ChEBI" id="CHEBI:30616"/>
    </ligand>
</feature>
<feature type="compositionally biased region" description="Basic residues" evidence="13">
    <location>
        <begin position="503"/>
        <end position="513"/>
    </location>
</feature>
<evidence type="ECO:0000259" key="15">
    <source>
        <dbReference type="PROSITE" id="PS50927"/>
    </source>
</evidence>
<keyword evidence="8" id="KW-0325">Glycoprotein</keyword>
<evidence type="ECO:0000256" key="9">
    <source>
        <dbReference type="ARBA" id="ARBA00047899"/>
    </source>
</evidence>
<dbReference type="InterPro" id="IPR011009">
    <property type="entry name" value="Kinase-like_dom_sf"/>
</dbReference>
<keyword evidence="2 11" id="KW-0808">Transferase</keyword>
<dbReference type="EMBL" id="JADFTS010000009">
    <property type="protein sequence ID" value="KAF9588231.1"/>
    <property type="molecule type" value="Genomic_DNA"/>
</dbReference>
<dbReference type="InterPro" id="IPR003609">
    <property type="entry name" value="Pan_app"/>
</dbReference>
<dbReference type="GO" id="GO:0048544">
    <property type="term" value="P:recognition of pollen"/>
    <property type="evidence" value="ECO:0007669"/>
    <property type="project" value="InterPro"/>
</dbReference>